<comment type="similarity">
    <text evidence="9">Belongs to the SecE/SEC61-gamma family.</text>
</comment>
<evidence type="ECO:0000256" key="4">
    <source>
        <dbReference type="ARBA" id="ARBA00022692"/>
    </source>
</evidence>
<accession>A8F0P1</accession>
<reference evidence="10 11" key="1">
    <citation type="journal article" date="2007" name="Genome Res.">
        <title>Lateral gene transfer between obligate intracellular bacteria: evidence from the Rickettsia massiliae genome.</title>
        <authorList>
            <person name="Blanc G."/>
            <person name="Ogata H."/>
            <person name="Robert C."/>
            <person name="Audic S."/>
            <person name="Claverie J.-M."/>
            <person name="Raoult D."/>
        </authorList>
    </citation>
    <scope>NUCLEOTIDE SEQUENCE [LARGE SCALE GENOMIC DNA]</scope>
    <source>
        <strain evidence="11">Mtu5</strain>
    </source>
</reference>
<evidence type="ECO:0000256" key="2">
    <source>
        <dbReference type="ARBA" id="ARBA00022448"/>
    </source>
</evidence>
<evidence type="ECO:0000256" key="5">
    <source>
        <dbReference type="ARBA" id="ARBA00022927"/>
    </source>
</evidence>
<dbReference type="PANTHER" id="PTHR33910">
    <property type="entry name" value="PROTEIN TRANSLOCASE SUBUNIT SECE"/>
    <property type="match status" value="1"/>
</dbReference>
<evidence type="ECO:0000256" key="3">
    <source>
        <dbReference type="ARBA" id="ARBA00022475"/>
    </source>
</evidence>
<dbReference type="PANTHER" id="PTHR33910:SF1">
    <property type="entry name" value="PROTEIN TRANSLOCASE SUBUNIT SECE"/>
    <property type="match status" value="1"/>
</dbReference>
<keyword evidence="9" id="KW-0997">Cell inner membrane</keyword>
<evidence type="ECO:0000313" key="11">
    <source>
        <dbReference type="Proteomes" id="UP000001311"/>
    </source>
</evidence>
<keyword evidence="7 9" id="KW-0811">Translocation</keyword>
<dbReference type="GO" id="GO:0008320">
    <property type="term" value="F:protein transmembrane transporter activity"/>
    <property type="evidence" value="ECO:0007669"/>
    <property type="project" value="UniProtKB-UniRule"/>
</dbReference>
<dbReference type="KEGG" id="rms:RMA_0183"/>
<comment type="subcellular location">
    <subcellularLocation>
        <location evidence="9">Cell inner membrane</location>
        <topology evidence="9">Single-pass membrane protein</topology>
    </subcellularLocation>
    <subcellularLocation>
        <location evidence="1">Membrane</location>
    </subcellularLocation>
</comment>
<comment type="function">
    <text evidence="9">Essential subunit of the Sec protein translocation channel SecYEG. Clamps together the 2 halves of SecY. May contact the channel plug during translocation.</text>
</comment>
<dbReference type="Pfam" id="PF00584">
    <property type="entry name" value="SecE"/>
    <property type="match status" value="1"/>
</dbReference>
<keyword evidence="2 9" id="KW-0813">Transport</keyword>
<dbReference type="HAMAP" id="MF_00422">
    <property type="entry name" value="SecE"/>
    <property type="match status" value="1"/>
</dbReference>
<keyword evidence="4 9" id="KW-0812">Transmembrane</keyword>
<dbReference type="InterPro" id="IPR005807">
    <property type="entry name" value="SecE_bac"/>
</dbReference>
<evidence type="ECO:0000256" key="7">
    <source>
        <dbReference type="ARBA" id="ARBA00023010"/>
    </source>
</evidence>
<sequence length="102" mass="11773">MAAYILVYENSSAGSSSQLPLEVEFCKKSNKLPNKNMFKEYKIYKFFEQVKQETYKVVWPTRKELVASTLVVVVAVFIFSLICLVLDYSIHNIMQLLLNIGK</sequence>
<dbReference type="AlphaFoldDB" id="A8F0P1"/>
<dbReference type="Proteomes" id="UP000001311">
    <property type="component" value="Chromosome"/>
</dbReference>
<gene>
    <name evidence="9 10" type="primary">secE</name>
    <name evidence="10" type="ordered locus">RMA_0183</name>
</gene>
<name>A8F0P1_RICM5</name>
<keyword evidence="8 9" id="KW-0472">Membrane</keyword>
<evidence type="ECO:0000256" key="1">
    <source>
        <dbReference type="ARBA" id="ARBA00004370"/>
    </source>
</evidence>
<keyword evidence="3 9" id="KW-1003">Cell membrane</keyword>
<dbReference type="GO" id="GO:0065002">
    <property type="term" value="P:intracellular protein transmembrane transport"/>
    <property type="evidence" value="ECO:0007669"/>
    <property type="project" value="UniProtKB-UniRule"/>
</dbReference>
<proteinExistence type="inferred from homology"/>
<dbReference type="GO" id="GO:0043952">
    <property type="term" value="P:protein transport by the Sec complex"/>
    <property type="evidence" value="ECO:0007669"/>
    <property type="project" value="UniProtKB-UniRule"/>
</dbReference>
<evidence type="ECO:0000256" key="8">
    <source>
        <dbReference type="ARBA" id="ARBA00023136"/>
    </source>
</evidence>
<keyword evidence="11" id="KW-1185">Reference proteome</keyword>
<evidence type="ECO:0000256" key="6">
    <source>
        <dbReference type="ARBA" id="ARBA00022989"/>
    </source>
</evidence>
<dbReference type="InterPro" id="IPR038379">
    <property type="entry name" value="SecE_sf"/>
</dbReference>
<protein>
    <recommendedName>
        <fullName evidence="9">Protein translocase subunit SecE</fullName>
    </recommendedName>
</protein>
<keyword evidence="5 9" id="KW-0653">Protein transport</keyword>
<dbReference type="GO" id="GO:0006605">
    <property type="term" value="P:protein targeting"/>
    <property type="evidence" value="ECO:0007669"/>
    <property type="project" value="UniProtKB-UniRule"/>
</dbReference>
<dbReference type="NCBIfam" id="TIGR00964">
    <property type="entry name" value="secE_bact"/>
    <property type="match status" value="1"/>
</dbReference>
<dbReference type="GO" id="GO:0009306">
    <property type="term" value="P:protein secretion"/>
    <property type="evidence" value="ECO:0007669"/>
    <property type="project" value="UniProtKB-UniRule"/>
</dbReference>
<dbReference type="PROSITE" id="PS01067">
    <property type="entry name" value="SECE_SEC61G"/>
    <property type="match status" value="1"/>
</dbReference>
<dbReference type="EMBL" id="CP000683">
    <property type="protein sequence ID" value="ABV84477.1"/>
    <property type="molecule type" value="Genomic_DNA"/>
</dbReference>
<dbReference type="Gene3D" id="1.20.5.1030">
    <property type="entry name" value="Preprotein translocase secy subunit"/>
    <property type="match status" value="1"/>
</dbReference>
<dbReference type="InterPro" id="IPR001901">
    <property type="entry name" value="Translocase_SecE/Sec61-g"/>
</dbReference>
<comment type="subunit">
    <text evidence="9">Component of the Sec protein translocase complex. Heterotrimer consisting of SecY, SecE and SecG subunits. The heterotrimers can form oligomers, although 1 heterotrimer is thought to be able to translocate proteins. Interacts with the ribosome. Interacts with SecDF, and other proteins may be involved. Interacts with SecA.</text>
</comment>
<dbReference type="GO" id="GO:0005886">
    <property type="term" value="C:plasma membrane"/>
    <property type="evidence" value="ECO:0007669"/>
    <property type="project" value="UniProtKB-SubCell"/>
</dbReference>
<keyword evidence="6 9" id="KW-1133">Transmembrane helix</keyword>
<evidence type="ECO:0000256" key="9">
    <source>
        <dbReference type="HAMAP-Rule" id="MF_00422"/>
    </source>
</evidence>
<feature type="transmembrane region" description="Helical" evidence="9">
    <location>
        <begin position="65"/>
        <end position="86"/>
    </location>
</feature>
<organism evidence="10 11">
    <name type="scientific">Rickettsia massiliae (strain Mtu5)</name>
    <dbReference type="NCBI Taxonomy" id="416276"/>
    <lineage>
        <taxon>Bacteria</taxon>
        <taxon>Pseudomonadati</taxon>
        <taxon>Pseudomonadota</taxon>
        <taxon>Alphaproteobacteria</taxon>
        <taxon>Rickettsiales</taxon>
        <taxon>Rickettsiaceae</taxon>
        <taxon>Rickettsieae</taxon>
        <taxon>Rickettsia</taxon>
        <taxon>spotted fever group</taxon>
    </lineage>
</organism>
<dbReference type="HOGENOM" id="CLU_113663_4_2_5"/>
<evidence type="ECO:0000313" key="10">
    <source>
        <dbReference type="EMBL" id="ABV84477.1"/>
    </source>
</evidence>